<keyword evidence="5 6" id="KW-0949">S-adenosyl-L-methionine</keyword>
<comment type="caution">
    <text evidence="6">Lacks conserved residue(s) required for the propagation of feature annotation.</text>
</comment>
<dbReference type="GO" id="GO:0005829">
    <property type="term" value="C:cytosol"/>
    <property type="evidence" value="ECO:0007669"/>
    <property type="project" value="TreeGrafter"/>
</dbReference>
<keyword evidence="1 6" id="KW-0963">Cytoplasm</keyword>
<dbReference type="PANTHER" id="PTHR31760:SF0">
    <property type="entry name" value="S-ADENOSYL-L-METHIONINE-DEPENDENT METHYLTRANSFERASES SUPERFAMILY PROTEIN"/>
    <property type="match status" value="1"/>
</dbReference>
<organism evidence="7 8">
    <name type="scientific">Tanticharoenia sakaeratensis NBRC 103193</name>
    <dbReference type="NCBI Taxonomy" id="1231623"/>
    <lineage>
        <taxon>Bacteria</taxon>
        <taxon>Pseudomonadati</taxon>
        <taxon>Pseudomonadota</taxon>
        <taxon>Alphaproteobacteria</taxon>
        <taxon>Acetobacterales</taxon>
        <taxon>Acetobacteraceae</taxon>
        <taxon>Tanticharoenia</taxon>
    </lineage>
</organism>
<dbReference type="EC" id="2.1.1.170" evidence="6"/>
<keyword evidence="4 6" id="KW-0808">Transferase</keyword>
<evidence type="ECO:0000256" key="2">
    <source>
        <dbReference type="ARBA" id="ARBA00022552"/>
    </source>
</evidence>
<feature type="binding site" evidence="6">
    <location>
        <position position="130"/>
    </location>
    <ligand>
        <name>S-adenosyl-L-methionine</name>
        <dbReference type="ChEBI" id="CHEBI:59789"/>
    </ligand>
</feature>
<protein>
    <recommendedName>
        <fullName evidence="6">Ribosomal RNA small subunit methyltransferase G</fullName>
        <ecNumber evidence="6">2.1.1.170</ecNumber>
    </recommendedName>
    <alternativeName>
        <fullName evidence="6">16S rRNA 7-methylguanosine methyltransferase</fullName>
        <shortName evidence="6">16S rRNA m7G methyltransferase</shortName>
    </alternativeName>
</protein>
<evidence type="ECO:0000256" key="3">
    <source>
        <dbReference type="ARBA" id="ARBA00022603"/>
    </source>
</evidence>
<comment type="similarity">
    <text evidence="6">Belongs to the methyltransferase superfamily. RNA methyltransferase RsmG family.</text>
</comment>
<comment type="catalytic activity">
    <reaction evidence="6">
        <text>guanosine(527) in 16S rRNA + S-adenosyl-L-methionine = N(7)-methylguanosine(527) in 16S rRNA + S-adenosyl-L-homocysteine</text>
        <dbReference type="Rhea" id="RHEA:42732"/>
        <dbReference type="Rhea" id="RHEA-COMP:10209"/>
        <dbReference type="Rhea" id="RHEA-COMP:10210"/>
        <dbReference type="ChEBI" id="CHEBI:57856"/>
        <dbReference type="ChEBI" id="CHEBI:59789"/>
        <dbReference type="ChEBI" id="CHEBI:74269"/>
        <dbReference type="ChEBI" id="CHEBI:74480"/>
        <dbReference type="EC" id="2.1.1.170"/>
    </reaction>
</comment>
<comment type="subcellular location">
    <subcellularLocation>
        <location evidence="6">Cytoplasm</location>
    </subcellularLocation>
</comment>
<evidence type="ECO:0000313" key="7">
    <source>
        <dbReference type="EMBL" id="GAN55374.1"/>
    </source>
</evidence>
<keyword evidence="8" id="KW-1185">Reference proteome</keyword>
<comment type="caution">
    <text evidence="7">The sequence shown here is derived from an EMBL/GenBank/DDBJ whole genome shotgun (WGS) entry which is preliminary data.</text>
</comment>
<comment type="function">
    <text evidence="6">Specifically methylates the N7 position of guanine in position 527 of 16S rRNA.</text>
</comment>
<dbReference type="SUPFAM" id="SSF53335">
    <property type="entry name" value="S-adenosyl-L-methionine-dependent methyltransferases"/>
    <property type="match status" value="1"/>
</dbReference>
<dbReference type="Proteomes" id="UP000032679">
    <property type="component" value="Unassembled WGS sequence"/>
</dbReference>
<dbReference type="InterPro" id="IPR029063">
    <property type="entry name" value="SAM-dependent_MTases_sf"/>
</dbReference>
<feature type="binding site" evidence="6">
    <location>
        <begin position="116"/>
        <end position="117"/>
    </location>
    <ligand>
        <name>S-adenosyl-L-methionine</name>
        <dbReference type="ChEBI" id="CHEBI:59789"/>
    </ligand>
</feature>
<reference evidence="7 8" key="1">
    <citation type="submission" date="2012-10" db="EMBL/GenBank/DDBJ databases">
        <title>Genome sequencing of Tanticharoenia sakaeratensis NBRC 103193.</title>
        <authorList>
            <person name="Azuma Y."/>
            <person name="Hadano H."/>
            <person name="Hirakawa H."/>
            <person name="Matsushita K."/>
        </authorList>
    </citation>
    <scope>NUCLEOTIDE SEQUENCE [LARGE SCALE GENOMIC DNA]</scope>
    <source>
        <strain evidence="7 8">NBRC 103193</strain>
    </source>
</reference>
<dbReference type="NCBIfam" id="TIGR00138">
    <property type="entry name" value="rsmG_gidB"/>
    <property type="match status" value="1"/>
</dbReference>
<keyword evidence="2 6" id="KW-0698">rRNA processing</keyword>
<dbReference type="AlphaFoldDB" id="A0A0D6MNY1"/>
<feature type="binding site" evidence="6">
    <location>
        <position position="67"/>
    </location>
    <ligand>
        <name>S-adenosyl-L-methionine</name>
        <dbReference type="ChEBI" id="CHEBI:59789"/>
    </ligand>
</feature>
<dbReference type="GO" id="GO:0070043">
    <property type="term" value="F:rRNA (guanine-N7-)-methyltransferase activity"/>
    <property type="evidence" value="ECO:0007669"/>
    <property type="project" value="UniProtKB-UniRule"/>
</dbReference>
<evidence type="ECO:0000313" key="8">
    <source>
        <dbReference type="Proteomes" id="UP000032679"/>
    </source>
</evidence>
<evidence type="ECO:0000256" key="5">
    <source>
        <dbReference type="ARBA" id="ARBA00022691"/>
    </source>
</evidence>
<dbReference type="Gene3D" id="3.40.50.150">
    <property type="entry name" value="Vaccinia Virus protein VP39"/>
    <property type="match status" value="1"/>
</dbReference>
<dbReference type="InterPro" id="IPR003682">
    <property type="entry name" value="rRNA_ssu_MeTfrase_G"/>
</dbReference>
<dbReference type="STRING" id="1231623.Tasa_047_019"/>
<keyword evidence="3 6" id="KW-0489">Methyltransferase</keyword>
<proteinExistence type="inferred from homology"/>
<name>A0A0D6MNY1_9PROT</name>
<accession>A0A0D6MNY1</accession>
<dbReference type="EMBL" id="BALE01000047">
    <property type="protein sequence ID" value="GAN55374.1"/>
    <property type="molecule type" value="Genomic_DNA"/>
</dbReference>
<dbReference type="PANTHER" id="PTHR31760">
    <property type="entry name" value="S-ADENOSYL-L-METHIONINE-DEPENDENT METHYLTRANSFERASES SUPERFAMILY PROTEIN"/>
    <property type="match status" value="1"/>
</dbReference>
<evidence type="ECO:0000256" key="6">
    <source>
        <dbReference type="HAMAP-Rule" id="MF_00074"/>
    </source>
</evidence>
<gene>
    <name evidence="6" type="primary">rsmG</name>
    <name evidence="7" type="ORF">Tasa_047_019</name>
</gene>
<evidence type="ECO:0000256" key="1">
    <source>
        <dbReference type="ARBA" id="ARBA00022490"/>
    </source>
</evidence>
<sequence length="205" mass="22478">MGQGTGMDVSRETRARLERFAALLTQWNARINLVSRQDIAQLWPRHIEDSLQLAPMIEPGSRVIDLGSGGGFPGLIVGIVRDLDLTLIESDHRKAAFLREAARECGVRARVLAERIERASVEPAPVVTARALAALPQLLAWSRPLLAPGGRALFLKGRAWSHELTDAEGGWHMTHAITTSRTDPSSVILEVRDFSPKDEGREHGA</sequence>
<dbReference type="HAMAP" id="MF_00074">
    <property type="entry name" value="16SrRNA_methyltr_G"/>
    <property type="match status" value="1"/>
</dbReference>
<evidence type="ECO:0000256" key="4">
    <source>
        <dbReference type="ARBA" id="ARBA00022679"/>
    </source>
</evidence>
<feature type="binding site" evidence="6">
    <location>
        <position position="72"/>
    </location>
    <ligand>
        <name>S-adenosyl-L-methionine</name>
        <dbReference type="ChEBI" id="CHEBI:59789"/>
    </ligand>
</feature>
<dbReference type="Pfam" id="PF02527">
    <property type="entry name" value="GidB"/>
    <property type="match status" value="1"/>
</dbReference>